<proteinExistence type="predicted"/>
<protein>
    <submittedName>
        <fullName evidence="5">Cyclic nucleotide-gated ion channel 1-like</fullName>
    </submittedName>
</protein>
<comment type="caution">
    <text evidence="5">The sequence shown here is derived from an EMBL/GenBank/DDBJ whole genome shotgun (WGS) entry which is preliminary data.</text>
</comment>
<keyword evidence="4" id="KW-0812">Transmembrane</keyword>
<dbReference type="PANTHER" id="PTHR45651:SF68">
    <property type="entry name" value="ION TRANSPORT DOMAIN-CONTAINING PROTEIN"/>
    <property type="match status" value="1"/>
</dbReference>
<dbReference type="InterPro" id="IPR014710">
    <property type="entry name" value="RmlC-like_jellyroll"/>
</dbReference>
<feature type="transmembrane region" description="Helical" evidence="4">
    <location>
        <begin position="42"/>
        <end position="64"/>
    </location>
</feature>
<dbReference type="GO" id="GO:0034220">
    <property type="term" value="P:monoatomic ion transmembrane transport"/>
    <property type="evidence" value="ECO:0007669"/>
    <property type="project" value="UniProtKB-KW"/>
</dbReference>
<reference evidence="5 6" key="1">
    <citation type="submission" date="2018-02" db="EMBL/GenBank/DDBJ databases">
        <title>Draft genome of wild Prunus yedoensis var. nudiflora.</title>
        <authorList>
            <person name="Baek S."/>
            <person name="Kim J.-H."/>
            <person name="Choi K."/>
            <person name="Kim G.-B."/>
            <person name="Cho A."/>
            <person name="Jang H."/>
            <person name="Shin C.-H."/>
            <person name="Yu H.-J."/>
            <person name="Mun J.-H."/>
        </authorList>
    </citation>
    <scope>NUCLEOTIDE SEQUENCE [LARGE SCALE GENOMIC DNA]</scope>
    <source>
        <strain evidence="6">cv. Jeju island</strain>
        <tissue evidence="5">Leaf</tissue>
    </source>
</reference>
<organism evidence="5 6">
    <name type="scientific">Prunus yedoensis var. nudiflora</name>
    <dbReference type="NCBI Taxonomy" id="2094558"/>
    <lineage>
        <taxon>Eukaryota</taxon>
        <taxon>Viridiplantae</taxon>
        <taxon>Streptophyta</taxon>
        <taxon>Embryophyta</taxon>
        <taxon>Tracheophyta</taxon>
        <taxon>Spermatophyta</taxon>
        <taxon>Magnoliopsida</taxon>
        <taxon>eudicotyledons</taxon>
        <taxon>Gunneridae</taxon>
        <taxon>Pentapetalae</taxon>
        <taxon>rosids</taxon>
        <taxon>fabids</taxon>
        <taxon>Rosales</taxon>
        <taxon>Rosaceae</taxon>
        <taxon>Amygdaloideae</taxon>
        <taxon>Amygdaleae</taxon>
        <taxon>Prunus</taxon>
    </lineage>
</organism>
<dbReference type="OrthoDB" id="1163336at2759"/>
<keyword evidence="1" id="KW-0406">Ion transport</keyword>
<evidence type="ECO:0000256" key="4">
    <source>
        <dbReference type="SAM" id="Phobius"/>
    </source>
</evidence>
<dbReference type="InterPro" id="IPR018490">
    <property type="entry name" value="cNMP-bd_dom_sf"/>
</dbReference>
<evidence type="ECO:0000256" key="3">
    <source>
        <dbReference type="SAM" id="MobiDB-lite"/>
    </source>
</evidence>
<dbReference type="PANTHER" id="PTHR45651">
    <property type="entry name" value="CYCLIC NUCLEOTIDE-GATED ION CHANNEL 15-RELATED-RELATED"/>
    <property type="match status" value="1"/>
</dbReference>
<dbReference type="AlphaFoldDB" id="A0A314ZS95"/>
<dbReference type="STRING" id="2094558.A0A314ZS95"/>
<dbReference type="GO" id="GO:0016020">
    <property type="term" value="C:membrane"/>
    <property type="evidence" value="ECO:0007669"/>
    <property type="project" value="UniProtKB-SubCell"/>
</dbReference>
<keyword evidence="6" id="KW-1185">Reference proteome</keyword>
<accession>A0A314ZS95</accession>
<gene>
    <name evidence="5" type="ORF">Pyn_05412</name>
</gene>
<dbReference type="SUPFAM" id="SSF51206">
    <property type="entry name" value="cAMP-binding domain-like"/>
    <property type="match status" value="1"/>
</dbReference>
<name>A0A314ZS95_PRUYE</name>
<dbReference type="Gene3D" id="2.60.120.10">
    <property type="entry name" value="Jelly Rolls"/>
    <property type="match status" value="1"/>
</dbReference>
<keyword evidence="4" id="KW-0472">Membrane</keyword>
<feature type="region of interest" description="Disordered" evidence="3">
    <location>
        <begin position="223"/>
        <end position="248"/>
    </location>
</feature>
<sequence>MSLQRRDDHLTKTISDAPGKLARCLPSKVKELLRKKCLSDSFWNKMIVISCVIAISLDPLFLYIPFIDEGKRCLGMDKRLWNVALIFRSLTDITFVVDIGYQIYEGLNQAYKEINGRKSDWQKDWQPTLIRRDEIIPFAKIFARDLTWRPLVTDLLSAFPMPQVDLLQLMDDSVLKMMCDCLKPVTYAVDHIIFPKEHPIDRMLLIIQGTVLTYSITPIPSLTRGEETTKDSGAAPSPSPSMPTKQLGKDDVYGEELLTWASPEKTGIDNLPTSNEYVKCHTKVEGFVLSAQDLLKVVSKSKQLRKLNIGP</sequence>
<dbReference type="InterPro" id="IPR000595">
    <property type="entry name" value="cNMP-bd_dom"/>
</dbReference>
<evidence type="ECO:0000256" key="1">
    <source>
        <dbReference type="ARBA" id="ARBA00023286"/>
    </source>
</evidence>
<keyword evidence="4" id="KW-1133">Transmembrane helix</keyword>
<evidence type="ECO:0000313" key="5">
    <source>
        <dbReference type="EMBL" id="PQQ21243.1"/>
    </source>
</evidence>
<dbReference type="Proteomes" id="UP000250321">
    <property type="component" value="Unassembled WGS sequence"/>
</dbReference>
<evidence type="ECO:0000256" key="2">
    <source>
        <dbReference type="ARBA" id="ARBA00023303"/>
    </source>
</evidence>
<dbReference type="CDD" id="cd00038">
    <property type="entry name" value="CAP_ED"/>
    <property type="match status" value="1"/>
</dbReference>
<dbReference type="EMBL" id="PJQY01000017">
    <property type="protein sequence ID" value="PQQ21243.1"/>
    <property type="molecule type" value="Genomic_DNA"/>
</dbReference>
<keyword evidence="1" id="KW-0813">Transport</keyword>
<evidence type="ECO:0000313" key="6">
    <source>
        <dbReference type="Proteomes" id="UP000250321"/>
    </source>
</evidence>
<keyword evidence="1" id="KW-1071">Ligand-gated ion channel</keyword>
<keyword evidence="2" id="KW-0407">Ion channel</keyword>